<keyword evidence="3" id="KW-0813">Transport</keyword>
<keyword evidence="8" id="KW-0067">ATP-binding</keyword>
<evidence type="ECO:0000259" key="15">
    <source>
        <dbReference type="PROSITE" id="PS50929"/>
    </source>
</evidence>
<comment type="caution">
    <text evidence="16">The sequence shown here is derived from an EMBL/GenBank/DDBJ whole genome shotgun (WGS) entry which is preliminary data.</text>
</comment>
<feature type="transmembrane region" description="Helical" evidence="13">
    <location>
        <begin position="284"/>
        <end position="306"/>
    </location>
</feature>
<keyword evidence="18" id="KW-1185">Reference proteome</keyword>
<feature type="transmembrane region" description="Helical" evidence="13">
    <location>
        <begin position="108"/>
        <end position="130"/>
    </location>
</feature>
<dbReference type="CDD" id="cd18595">
    <property type="entry name" value="ABC_6TM_MRP1_2_3_6_D1_like"/>
    <property type="match status" value="1"/>
</dbReference>
<dbReference type="InterPro" id="IPR050173">
    <property type="entry name" value="ABC_transporter_C-like"/>
</dbReference>
<dbReference type="Pfam" id="PF00664">
    <property type="entry name" value="ABC_membrane"/>
    <property type="match status" value="3"/>
</dbReference>
<feature type="transmembrane region" description="Helical" evidence="13">
    <location>
        <begin position="559"/>
        <end position="585"/>
    </location>
</feature>
<accession>A0A2T9YGH2</accession>
<dbReference type="InterPro" id="IPR017871">
    <property type="entry name" value="ABC_transporter-like_CS"/>
</dbReference>
<dbReference type="InterPro" id="IPR003439">
    <property type="entry name" value="ABC_transporter-like_ATP-bd"/>
</dbReference>
<dbReference type="PROSITE" id="PS50929">
    <property type="entry name" value="ABC_TM1F"/>
    <property type="match status" value="2"/>
</dbReference>
<dbReference type="PANTHER" id="PTHR24223">
    <property type="entry name" value="ATP-BINDING CASSETTE SUB-FAMILY C"/>
    <property type="match status" value="1"/>
</dbReference>
<dbReference type="InterPro" id="IPR011527">
    <property type="entry name" value="ABC1_TM_dom"/>
</dbReference>
<protein>
    <recommendedName>
        <fullName evidence="19">Metal resistance protein YCF1</fullName>
    </recommendedName>
</protein>
<dbReference type="PANTHER" id="PTHR24223:SF443">
    <property type="entry name" value="MULTIDRUG-RESISTANCE LIKE PROTEIN 1, ISOFORM I"/>
    <property type="match status" value="1"/>
</dbReference>
<feature type="transmembrane region" description="Helical" evidence="13">
    <location>
        <begin position="142"/>
        <end position="162"/>
    </location>
</feature>
<dbReference type="SUPFAM" id="SSF52540">
    <property type="entry name" value="P-loop containing nucleoside triphosphate hydrolases"/>
    <property type="match status" value="2"/>
</dbReference>
<evidence type="ECO:0000259" key="14">
    <source>
        <dbReference type="PROSITE" id="PS50893"/>
    </source>
</evidence>
<feature type="domain" description="ABC transporter" evidence="14">
    <location>
        <begin position="651"/>
        <end position="876"/>
    </location>
</feature>
<feature type="transmembrane region" description="Helical" evidence="13">
    <location>
        <begin position="338"/>
        <end position="356"/>
    </location>
</feature>
<feature type="region of interest" description="Disordered" evidence="12">
    <location>
        <begin position="616"/>
        <end position="636"/>
    </location>
</feature>
<evidence type="ECO:0000256" key="4">
    <source>
        <dbReference type="ARBA" id="ARBA00022554"/>
    </source>
</evidence>
<feature type="domain" description="ABC transporter" evidence="14">
    <location>
        <begin position="1286"/>
        <end position="1536"/>
    </location>
</feature>
<proteinExistence type="inferred from homology"/>
<feature type="transmembrane region" description="Helical" evidence="13">
    <location>
        <begin position="991"/>
        <end position="1012"/>
    </location>
</feature>
<dbReference type="STRING" id="61424.A0A2T9YGH2"/>
<evidence type="ECO:0000256" key="9">
    <source>
        <dbReference type="ARBA" id="ARBA00022967"/>
    </source>
</evidence>
<evidence type="ECO:0000256" key="12">
    <source>
        <dbReference type="SAM" id="MobiDB-lite"/>
    </source>
</evidence>
<dbReference type="EMBL" id="MBFT01000071">
    <property type="protein sequence ID" value="PVU98671.1"/>
    <property type="molecule type" value="Genomic_DNA"/>
</dbReference>
<evidence type="ECO:0000313" key="18">
    <source>
        <dbReference type="Proteomes" id="UP000245699"/>
    </source>
</evidence>
<feature type="transmembrane region" description="Helical" evidence="13">
    <location>
        <begin position="36"/>
        <end position="55"/>
    </location>
</feature>
<dbReference type="Gene3D" id="1.20.1560.10">
    <property type="entry name" value="ABC transporter type 1, transmembrane domain"/>
    <property type="match status" value="3"/>
</dbReference>
<feature type="transmembrane region" description="Helical" evidence="13">
    <location>
        <begin position="75"/>
        <end position="96"/>
    </location>
</feature>
<evidence type="ECO:0000256" key="1">
    <source>
        <dbReference type="ARBA" id="ARBA00004128"/>
    </source>
</evidence>
<dbReference type="Pfam" id="PF24357">
    <property type="entry name" value="TMD0_ABC"/>
    <property type="match status" value="1"/>
</dbReference>
<dbReference type="SMART" id="SM00382">
    <property type="entry name" value="AAA"/>
    <property type="match status" value="2"/>
</dbReference>
<dbReference type="InterPro" id="IPR036640">
    <property type="entry name" value="ABC1_TM_sf"/>
</dbReference>
<keyword evidence="5 13" id="KW-0812">Transmembrane</keyword>
<dbReference type="InterPro" id="IPR027417">
    <property type="entry name" value="P-loop_NTPase"/>
</dbReference>
<dbReference type="PROSITE" id="PS50893">
    <property type="entry name" value="ABC_TRANSPORTER_2"/>
    <property type="match status" value="2"/>
</dbReference>
<dbReference type="FunFam" id="3.40.50.300:FF:000450">
    <property type="entry name" value="ABC transporter C family member 2"/>
    <property type="match status" value="1"/>
</dbReference>
<name>A0A2T9YGH2_9FUNG</name>
<feature type="transmembrane region" description="Helical" evidence="13">
    <location>
        <begin position="526"/>
        <end position="547"/>
    </location>
</feature>
<feature type="transmembrane region" description="Helical" evidence="13">
    <location>
        <begin position="1185"/>
        <end position="1205"/>
    </location>
</feature>
<gene>
    <name evidence="17" type="ORF">BB559_001398</name>
    <name evidence="16" type="ORF">BB559_004152</name>
</gene>
<evidence type="ECO:0000256" key="8">
    <source>
        <dbReference type="ARBA" id="ARBA00022840"/>
    </source>
</evidence>
<evidence type="ECO:0000313" key="17">
    <source>
        <dbReference type="EMBL" id="PVU98671.1"/>
    </source>
</evidence>
<keyword evidence="6" id="KW-0677">Repeat</keyword>
<keyword evidence="9" id="KW-1278">Translocase</keyword>
<dbReference type="PROSITE" id="PS00211">
    <property type="entry name" value="ABC_TRANSPORTER_1"/>
    <property type="match status" value="2"/>
</dbReference>
<evidence type="ECO:0000256" key="7">
    <source>
        <dbReference type="ARBA" id="ARBA00022741"/>
    </source>
</evidence>
<evidence type="ECO:0000256" key="6">
    <source>
        <dbReference type="ARBA" id="ARBA00022737"/>
    </source>
</evidence>
<feature type="transmembrane region" description="Helical" evidence="13">
    <location>
        <begin position="415"/>
        <end position="434"/>
    </location>
</feature>
<feature type="domain" description="ABC transmembrane type-1" evidence="15">
    <location>
        <begin position="1000"/>
        <end position="1242"/>
    </location>
</feature>
<evidence type="ECO:0000256" key="5">
    <source>
        <dbReference type="ARBA" id="ARBA00022692"/>
    </source>
</evidence>
<feature type="transmembrane region" description="Helical" evidence="13">
    <location>
        <begin position="1032"/>
        <end position="1057"/>
    </location>
</feature>
<dbReference type="SUPFAM" id="SSF90123">
    <property type="entry name" value="ABC transporter transmembrane region"/>
    <property type="match status" value="2"/>
</dbReference>
<dbReference type="InterPro" id="IPR056227">
    <property type="entry name" value="TMD0_ABC"/>
</dbReference>
<evidence type="ECO:0008006" key="19">
    <source>
        <dbReference type="Google" id="ProtNLM"/>
    </source>
</evidence>
<reference evidence="16 18" key="1">
    <citation type="journal article" date="2018" name="MBio">
        <title>Comparative Genomics Reveals the Core Gene Toolbox for the Fungus-Insect Symbiosis.</title>
        <authorList>
            <person name="Wang Y."/>
            <person name="Stata M."/>
            <person name="Wang W."/>
            <person name="Stajich J.E."/>
            <person name="White M.M."/>
            <person name="Moncalvo J.M."/>
        </authorList>
    </citation>
    <scope>NUCLEOTIDE SEQUENCE [LARGE SCALE GENOMIC DNA]</scope>
    <source>
        <strain evidence="16 18">AUS-77-4</strain>
    </source>
</reference>
<feature type="transmembrane region" description="Helical" evidence="13">
    <location>
        <begin position="168"/>
        <end position="191"/>
    </location>
</feature>
<dbReference type="GO" id="GO:0016887">
    <property type="term" value="F:ATP hydrolysis activity"/>
    <property type="evidence" value="ECO:0007669"/>
    <property type="project" value="InterPro"/>
</dbReference>
<keyword evidence="10 13" id="KW-1133">Transmembrane helix</keyword>
<feature type="transmembrane region" description="Helical" evidence="13">
    <location>
        <begin position="440"/>
        <end position="458"/>
    </location>
</feature>
<feature type="compositionally biased region" description="Basic and acidic residues" evidence="12">
    <location>
        <begin position="616"/>
        <end position="632"/>
    </location>
</feature>
<sequence length="1544" mass="175095">MWFDSEWFSPTYCPNPEGWGPFGGSLGLDFTLCFEHATFLLSTQLFMLTFGSFILSRLIKIQSTYHVDSKNRSFVFKMVLTSISLILCLVKLFTMTREYSGSPVFNSIFAIKLLQMVTLIECIFLSFYTVSRTKNCSKTLQLYWLLSFGTSASMTLTTWRQLEDKEPRIFFLVFILETFVFGALSASELFLINSSPYSRANGSSEEYNDRTISEENYDESIEEKVNVLSMLTFWWMSPMIKMGSTRKLKSSDMWQIPKTGQTKPSSESFWENWQYEVSTNRNSLVISLFKSFGGWYMVSGVLKMFYDTLQFAKPLLLKKILDFTRNYYSETPDHPYLGIYYAFAMLLASVIQTLILHQYFNLDSMAGLGIRSGLITTIYRKTMLMSSKARNQFNAGDIVNRMSVDTQRIANCTDYGHLIWSSPFQICIALYLLYQTLGKSALLGILIMILAIPLNVVVTNRMQELQEEQMKNKDKRIRLTEESLQGIKILKLYAWEDPFLSRIRQVRNLLEIDTLRKFGYMFSLQSVIVILFPFLVTLATFAVYLKFDGVSHGPLNSDLIFVSVSLFNMLHFPLIIIPYTVTLLIEGAIGIRRIREYLISENLKPSSITRLEYNRHKDKDSPVSNGKSKETGSSKSQFDLSSKYLDTLVSVENADFWWDYDTVNSNPILKDISFSLKSNELLAVVGKVGSGKSSLLMALLGEMYKSKGSVTIKGSVAFATQQPWIMNATVRENVLFGLRYDPKFYKRVIFACGLEPDLKMLSNGDMTEIGEKGINLSGGQKARLSLARAVYARADVYLLDDPLAAVDAHVGSHLFKHVLGPNGLLKTRARVLITNAIPYLEECDTVLLMQSGYIVEQGDYNHVLNNRGLVYSLVRDHGKQAQTPYSSGVQTPYQRNTDSKETKIPENLNVDFLTGDNDQTRFESSPSFVSDDADYKTSRSVSIETFSKASVRSMCPEINLSDETAGQLIAEETSETGQVNRKIYWDYIKSCGIFYFISFIIAILISEGLYTASFTWLRFWAASNDRGEKQNIFYMSIYLVIGVAFTLFAGARSYILLTKSAVRSAKINHEKLISSVFRSPMEFFDTTPLGRILNRFSKDIATLDEELPQSFNDWLVELELKRLDSVSKSPIYQHFQETLGGVSTIRSFNQTERFIFENEYRVDINQRAMYVYFSLNRWIAIRLEVMSAIMIFFIVLICVSTMVYYKDSSKIDAGVVGMTITYAFSITHAVNWCIRMYCKVETDIVSLERIGEYSNLKPEAPIHLSNEISKRIQEGDKKNWPEHGKIDFINYSTKYREGLEPVLKNITLSIKPGEKIGVVGRTGAGKSSFTLGLFRIIEPTEGKIVIDGVDITEIGLSDLRSRISIIPQDPVLFSGTVRYNLDPSNQGDDENTKVHGDVPHKKLSDEELWEALELANIKPFIKSLEGGLDANVLAGGENFSVGQKQLMCLARAIVKKTQIIVLDEATAAIDPDTDKMIQNTIRDVFKNNTIITIAHRLNTVMDSDRILVLSQGQLVEFDSPENLLKDPNSAFASFANEFGVSFEK</sequence>
<dbReference type="FunFam" id="1.20.1560.10:FF:000020">
    <property type="entry name" value="ABC metal ion transporter"/>
    <property type="match status" value="1"/>
</dbReference>
<feature type="transmembrane region" description="Helical" evidence="13">
    <location>
        <begin position="1211"/>
        <end position="1234"/>
    </location>
</feature>
<dbReference type="CDD" id="cd03250">
    <property type="entry name" value="ABCC_MRP_domain1"/>
    <property type="match status" value="1"/>
</dbReference>
<keyword evidence="4" id="KW-0926">Vacuole</keyword>
<dbReference type="InterPro" id="IPR003593">
    <property type="entry name" value="AAA+_ATPase"/>
</dbReference>
<comment type="subcellular location">
    <subcellularLocation>
        <location evidence="1">Vacuole membrane</location>
        <topology evidence="1">Multi-pass membrane protein</topology>
    </subcellularLocation>
</comment>
<dbReference type="FunFam" id="3.40.50.300:FF:000074">
    <property type="entry name" value="Multidrug resistance-associated protein 5 isoform 1"/>
    <property type="match status" value="1"/>
</dbReference>
<dbReference type="GO" id="GO:0000329">
    <property type="term" value="C:fungal-type vacuole membrane"/>
    <property type="evidence" value="ECO:0007669"/>
    <property type="project" value="UniProtKB-ARBA"/>
</dbReference>
<dbReference type="Gene3D" id="3.40.50.300">
    <property type="entry name" value="P-loop containing nucleotide triphosphate hydrolases"/>
    <property type="match status" value="2"/>
</dbReference>
<dbReference type="Proteomes" id="UP000245699">
    <property type="component" value="Unassembled WGS sequence"/>
</dbReference>
<dbReference type="OrthoDB" id="6500128at2759"/>
<evidence type="ECO:0000256" key="2">
    <source>
        <dbReference type="ARBA" id="ARBA00009726"/>
    </source>
</evidence>
<dbReference type="CDD" id="cd03244">
    <property type="entry name" value="ABCC_MRP_domain2"/>
    <property type="match status" value="1"/>
</dbReference>
<organism evidence="16 18">
    <name type="scientific">Furculomyces boomerangus</name>
    <dbReference type="NCBI Taxonomy" id="61424"/>
    <lineage>
        <taxon>Eukaryota</taxon>
        <taxon>Fungi</taxon>
        <taxon>Fungi incertae sedis</taxon>
        <taxon>Zoopagomycota</taxon>
        <taxon>Kickxellomycotina</taxon>
        <taxon>Harpellomycetes</taxon>
        <taxon>Harpellales</taxon>
        <taxon>Harpellaceae</taxon>
        <taxon>Furculomyces</taxon>
    </lineage>
</organism>
<keyword evidence="11 13" id="KW-0472">Membrane</keyword>
<dbReference type="GO" id="GO:0140359">
    <property type="term" value="F:ABC-type transporter activity"/>
    <property type="evidence" value="ECO:0007669"/>
    <property type="project" value="InterPro"/>
</dbReference>
<dbReference type="GO" id="GO:0005524">
    <property type="term" value="F:ATP binding"/>
    <property type="evidence" value="ECO:0007669"/>
    <property type="project" value="UniProtKB-KW"/>
</dbReference>
<comment type="similarity">
    <text evidence="2">Belongs to the ABC transporter superfamily. ABCC family. Conjugate transporter (TC 3.A.1.208) subfamily.</text>
</comment>
<evidence type="ECO:0000256" key="13">
    <source>
        <dbReference type="SAM" id="Phobius"/>
    </source>
</evidence>
<feature type="domain" description="ABC transmembrane type-1" evidence="15">
    <location>
        <begin position="298"/>
        <end position="586"/>
    </location>
</feature>
<evidence type="ECO:0000256" key="11">
    <source>
        <dbReference type="ARBA" id="ARBA00023136"/>
    </source>
</evidence>
<keyword evidence="7" id="KW-0547">Nucleotide-binding</keyword>
<evidence type="ECO:0000313" key="16">
    <source>
        <dbReference type="EMBL" id="PVU91420.1"/>
    </source>
</evidence>
<dbReference type="Pfam" id="PF00005">
    <property type="entry name" value="ABC_tran"/>
    <property type="match status" value="2"/>
</dbReference>
<evidence type="ECO:0000256" key="3">
    <source>
        <dbReference type="ARBA" id="ARBA00022448"/>
    </source>
</evidence>
<evidence type="ECO:0000256" key="10">
    <source>
        <dbReference type="ARBA" id="ARBA00022989"/>
    </source>
</evidence>
<dbReference type="EMBL" id="MBFT01000416">
    <property type="protein sequence ID" value="PVU91420.1"/>
    <property type="molecule type" value="Genomic_DNA"/>
</dbReference>